<dbReference type="EMBL" id="MU006701">
    <property type="protein sequence ID" value="KAF2633286.1"/>
    <property type="molecule type" value="Genomic_DNA"/>
</dbReference>
<gene>
    <name evidence="1" type="ORF">BU25DRAFT_405200</name>
</gene>
<accession>A0ACB6SGD0</accession>
<comment type="caution">
    <text evidence="1">The sequence shown here is derived from an EMBL/GenBank/DDBJ whole genome shotgun (WGS) entry which is preliminary data.</text>
</comment>
<name>A0ACB6SGD0_9PLEO</name>
<evidence type="ECO:0000313" key="2">
    <source>
        <dbReference type="Proteomes" id="UP000799754"/>
    </source>
</evidence>
<sequence>MSHITPDVKCSSGFIGCVAYDKGSEICNGPKRFYNDCSGAPGLGSFYHCANGFVGCTTNSRICDTGSTGSVKKPDDTTDCPVDSSYYICASNGFRGCSTNPHICDPDTKPVDPVVEPVEDPSMTCPAGSSYYVCASNGFRGCSTNPHICDTATTLTYTGSAPTPSASVINGGTEE</sequence>
<evidence type="ECO:0000313" key="1">
    <source>
        <dbReference type="EMBL" id="KAF2633286.1"/>
    </source>
</evidence>
<keyword evidence="2" id="KW-1185">Reference proteome</keyword>
<protein>
    <submittedName>
        <fullName evidence="1">Uncharacterized protein</fullName>
    </submittedName>
</protein>
<reference evidence="1" key="1">
    <citation type="journal article" date="2020" name="Stud. Mycol.">
        <title>101 Dothideomycetes genomes: a test case for predicting lifestyles and emergence of pathogens.</title>
        <authorList>
            <person name="Haridas S."/>
            <person name="Albert R."/>
            <person name="Binder M."/>
            <person name="Bloem J."/>
            <person name="Labutti K."/>
            <person name="Salamov A."/>
            <person name="Andreopoulos B."/>
            <person name="Baker S."/>
            <person name="Barry K."/>
            <person name="Bills G."/>
            <person name="Bluhm B."/>
            <person name="Cannon C."/>
            <person name="Castanera R."/>
            <person name="Culley D."/>
            <person name="Daum C."/>
            <person name="Ezra D."/>
            <person name="Gonzalez J."/>
            <person name="Henrissat B."/>
            <person name="Kuo A."/>
            <person name="Liang C."/>
            <person name="Lipzen A."/>
            <person name="Lutzoni F."/>
            <person name="Magnuson J."/>
            <person name="Mondo S."/>
            <person name="Nolan M."/>
            <person name="Ohm R."/>
            <person name="Pangilinan J."/>
            <person name="Park H.-J."/>
            <person name="Ramirez L."/>
            <person name="Alfaro M."/>
            <person name="Sun H."/>
            <person name="Tritt A."/>
            <person name="Yoshinaga Y."/>
            <person name="Zwiers L.-H."/>
            <person name="Turgeon B."/>
            <person name="Goodwin S."/>
            <person name="Spatafora J."/>
            <person name="Crous P."/>
            <person name="Grigoriev I."/>
        </authorList>
    </citation>
    <scope>NUCLEOTIDE SEQUENCE</scope>
    <source>
        <strain evidence="1">CBS 525.71</strain>
    </source>
</reference>
<organism evidence="1 2">
    <name type="scientific">Macroventuria anomochaeta</name>
    <dbReference type="NCBI Taxonomy" id="301207"/>
    <lineage>
        <taxon>Eukaryota</taxon>
        <taxon>Fungi</taxon>
        <taxon>Dikarya</taxon>
        <taxon>Ascomycota</taxon>
        <taxon>Pezizomycotina</taxon>
        <taxon>Dothideomycetes</taxon>
        <taxon>Pleosporomycetidae</taxon>
        <taxon>Pleosporales</taxon>
        <taxon>Pleosporineae</taxon>
        <taxon>Didymellaceae</taxon>
        <taxon>Macroventuria</taxon>
    </lineage>
</organism>
<proteinExistence type="predicted"/>
<dbReference type="Proteomes" id="UP000799754">
    <property type="component" value="Unassembled WGS sequence"/>
</dbReference>